<feature type="compositionally biased region" description="Basic residues" evidence="1">
    <location>
        <begin position="153"/>
        <end position="162"/>
    </location>
</feature>
<comment type="caution">
    <text evidence="2">The sequence shown here is derived from an EMBL/GenBank/DDBJ whole genome shotgun (WGS) entry which is preliminary data.</text>
</comment>
<evidence type="ECO:0000256" key="1">
    <source>
        <dbReference type="SAM" id="MobiDB-lite"/>
    </source>
</evidence>
<keyword evidence="3" id="KW-1185">Reference proteome</keyword>
<name>A0A8T0TZF6_PANVG</name>
<sequence>MEYKDCTPNLDCVKIKGSKHWYHSSNLIQRTLFYGSSALRCVEADTPSRANRVRIPPPTTPPPPALIFFPTKLDAGLLPAVFELLRAAVNRERSGLRAPPSPSAPHPFRRFRRPALALHPPPALLGALRSTPLSRRRPALVLPPCSRVPASRSARRAPRPSRRSAGEPSSSA</sequence>
<gene>
    <name evidence="2" type="ORF">PVAP13_4KG382502</name>
</gene>
<feature type="compositionally biased region" description="Low complexity" evidence="1">
    <location>
        <begin position="143"/>
        <end position="152"/>
    </location>
</feature>
<evidence type="ECO:0000313" key="2">
    <source>
        <dbReference type="EMBL" id="KAG2614166.1"/>
    </source>
</evidence>
<evidence type="ECO:0000313" key="3">
    <source>
        <dbReference type="Proteomes" id="UP000823388"/>
    </source>
</evidence>
<dbReference type="AlphaFoldDB" id="A0A8T0TZF6"/>
<dbReference type="Proteomes" id="UP000823388">
    <property type="component" value="Chromosome 4K"/>
</dbReference>
<reference evidence="2" key="1">
    <citation type="submission" date="2020-05" db="EMBL/GenBank/DDBJ databases">
        <title>WGS assembly of Panicum virgatum.</title>
        <authorList>
            <person name="Lovell J.T."/>
            <person name="Jenkins J."/>
            <person name="Shu S."/>
            <person name="Juenger T.E."/>
            <person name="Schmutz J."/>
        </authorList>
    </citation>
    <scope>NUCLEOTIDE SEQUENCE</scope>
    <source>
        <strain evidence="2">AP13</strain>
    </source>
</reference>
<feature type="region of interest" description="Disordered" evidence="1">
    <location>
        <begin position="138"/>
        <end position="172"/>
    </location>
</feature>
<dbReference type="EMBL" id="CM029043">
    <property type="protein sequence ID" value="KAG2614166.1"/>
    <property type="molecule type" value="Genomic_DNA"/>
</dbReference>
<protein>
    <submittedName>
        <fullName evidence="2">Uncharacterized protein</fullName>
    </submittedName>
</protein>
<proteinExistence type="predicted"/>
<organism evidence="2 3">
    <name type="scientific">Panicum virgatum</name>
    <name type="common">Blackwell switchgrass</name>
    <dbReference type="NCBI Taxonomy" id="38727"/>
    <lineage>
        <taxon>Eukaryota</taxon>
        <taxon>Viridiplantae</taxon>
        <taxon>Streptophyta</taxon>
        <taxon>Embryophyta</taxon>
        <taxon>Tracheophyta</taxon>
        <taxon>Spermatophyta</taxon>
        <taxon>Magnoliopsida</taxon>
        <taxon>Liliopsida</taxon>
        <taxon>Poales</taxon>
        <taxon>Poaceae</taxon>
        <taxon>PACMAD clade</taxon>
        <taxon>Panicoideae</taxon>
        <taxon>Panicodae</taxon>
        <taxon>Paniceae</taxon>
        <taxon>Panicinae</taxon>
        <taxon>Panicum</taxon>
        <taxon>Panicum sect. Hiantes</taxon>
    </lineage>
</organism>
<accession>A0A8T0TZF6</accession>